<dbReference type="InterPro" id="IPR050107">
    <property type="entry name" value="ABC_carbohydrate_import_ATPase"/>
</dbReference>
<comment type="subcellular location">
    <subcellularLocation>
        <location evidence="1">Cell membrane</location>
        <topology evidence="1">Peripheral membrane protein</topology>
    </subcellularLocation>
</comment>
<keyword evidence="4" id="KW-0762">Sugar transport</keyword>
<sequence length="511" mass="55433">MSLATHDTARPDAAEPLMTLQGIGKSFGGVSVLENVDFSLFPGRVLGLAGENGAGKSTLMKVLSGVHQADAGTLTLRGRGVRFATPRQAMDAGIAIIHQELNLVPTLSAGENIFLGREPQRWGRIDWKRLFGQAAELLESLEQSIDPRIPVARLSIGQQQMVEIARALSLDAEIIVMDEPTDALTDVETAVLERVVRTLRGAGKSLVLITHRLVEIFRMCDDVAVLRDGRLVHQGPTASSSEDQLIQRMVGRELADRYPYEPPRLGETVLEVKDMVAPGVRGVSFSARAGEVLGFGGLMGAGRTEMCRALCGDVPRKSGEVWIHGRRVRFVSPGQGLRAGVAYVPEDRKQSGLVLDHSVADNMSLTALPAFCGPLGIVRHARERAAVDHYIEAFRIKLNDPRQRAQTLSGGNQQKVSLAKALMSEPEVVILDEPTRGVDVGAKREIYLLINRLKRQGKCVLLISSEMPELMGLSDRIIVLANGRVSGEFLRDDATQEKIMTAAAAAAPMEN</sequence>
<keyword evidence="6" id="KW-0547">Nucleotide-binding</keyword>
<proteinExistence type="predicted"/>
<dbReference type="GO" id="GO:0005886">
    <property type="term" value="C:plasma membrane"/>
    <property type="evidence" value="ECO:0007669"/>
    <property type="project" value="UniProtKB-SubCell"/>
</dbReference>
<dbReference type="FunFam" id="3.40.50.300:FF:000127">
    <property type="entry name" value="Ribose import ATP-binding protein RbsA"/>
    <property type="match status" value="1"/>
</dbReference>
<keyword evidence="7 11" id="KW-0067">ATP-binding</keyword>
<feature type="domain" description="ABC transporter" evidence="10">
    <location>
        <begin position="263"/>
        <end position="507"/>
    </location>
</feature>
<keyword evidence="3" id="KW-1003">Cell membrane</keyword>
<accession>A0A1G8MI18</accession>
<evidence type="ECO:0000256" key="5">
    <source>
        <dbReference type="ARBA" id="ARBA00022737"/>
    </source>
</evidence>
<evidence type="ECO:0000256" key="4">
    <source>
        <dbReference type="ARBA" id="ARBA00022597"/>
    </source>
</evidence>
<dbReference type="PROSITE" id="PS00211">
    <property type="entry name" value="ABC_TRANSPORTER_1"/>
    <property type="match status" value="1"/>
</dbReference>
<keyword evidence="9" id="KW-0472">Membrane</keyword>
<dbReference type="GO" id="GO:0005524">
    <property type="term" value="F:ATP binding"/>
    <property type="evidence" value="ECO:0007669"/>
    <property type="project" value="UniProtKB-KW"/>
</dbReference>
<evidence type="ECO:0000256" key="1">
    <source>
        <dbReference type="ARBA" id="ARBA00004202"/>
    </source>
</evidence>
<dbReference type="SMART" id="SM00382">
    <property type="entry name" value="AAA"/>
    <property type="match status" value="2"/>
</dbReference>
<name>A0A1G8MI18_9GAMM</name>
<dbReference type="PROSITE" id="PS50893">
    <property type="entry name" value="ABC_TRANSPORTER_2"/>
    <property type="match status" value="2"/>
</dbReference>
<dbReference type="EMBL" id="FNES01000001">
    <property type="protein sequence ID" value="SDI67688.1"/>
    <property type="molecule type" value="Genomic_DNA"/>
</dbReference>
<keyword evidence="5" id="KW-0677">Repeat</keyword>
<evidence type="ECO:0000256" key="3">
    <source>
        <dbReference type="ARBA" id="ARBA00022475"/>
    </source>
</evidence>
<dbReference type="InterPro" id="IPR003593">
    <property type="entry name" value="AAA+_ATPase"/>
</dbReference>
<dbReference type="InterPro" id="IPR017871">
    <property type="entry name" value="ABC_transporter-like_CS"/>
</dbReference>
<organism evidence="11 12">
    <name type="scientific">Billgrantia gudaonensis</name>
    <dbReference type="NCBI Taxonomy" id="376427"/>
    <lineage>
        <taxon>Bacteria</taxon>
        <taxon>Pseudomonadati</taxon>
        <taxon>Pseudomonadota</taxon>
        <taxon>Gammaproteobacteria</taxon>
        <taxon>Oceanospirillales</taxon>
        <taxon>Halomonadaceae</taxon>
        <taxon>Billgrantia</taxon>
    </lineage>
</organism>
<dbReference type="PANTHER" id="PTHR43790">
    <property type="entry name" value="CARBOHYDRATE TRANSPORT ATP-BINDING PROTEIN MG119-RELATED"/>
    <property type="match status" value="1"/>
</dbReference>
<reference evidence="11 12" key="1">
    <citation type="submission" date="2016-10" db="EMBL/GenBank/DDBJ databases">
        <authorList>
            <person name="de Groot N.N."/>
        </authorList>
    </citation>
    <scope>NUCLEOTIDE SEQUENCE [LARGE SCALE GENOMIC DNA]</scope>
    <source>
        <strain evidence="11 12">CGMCC 1.6133</strain>
    </source>
</reference>
<dbReference type="CDD" id="cd03215">
    <property type="entry name" value="ABC_Carb_Monos_II"/>
    <property type="match status" value="1"/>
</dbReference>
<dbReference type="CDD" id="cd03216">
    <property type="entry name" value="ABC_Carb_Monos_I"/>
    <property type="match status" value="1"/>
</dbReference>
<keyword evidence="8" id="KW-1278">Translocase</keyword>
<evidence type="ECO:0000256" key="7">
    <source>
        <dbReference type="ARBA" id="ARBA00022840"/>
    </source>
</evidence>
<dbReference type="Pfam" id="PF00005">
    <property type="entry name" value="ABC_tran"/>
    <property type="match status" value="2"/>
</dbReference>
<keyword evidence="12" id="KW-1185">Reference proteome</keyword>
<feature type="domain" description="ABC transporter" evidence="10">
    <location>
        <begin position="18"/>
        <end position="253"/>
    </location>
</feature>
<dbReference type="RefSeq" id="WP_245682105.1">
    <property type="nucleotide sequence ID" value="NZ_FNES01000001.1"/>
</dbReference>
<dbReference type="Gene3D" id="3.40.50.300">
    <property type="entry name" value="P-loop containing nucleotide triphosphate hydrolases"/>
    <property type="match status" value="2"/>
</dbReference>
<evidence type="ECO:0000313" key="11">
    <source>
        <dbReference type="EMBL" id="SDI67688.1"/>
    </source>
</evidence>
<dbReference type="STRING" id="376427.SAMN04487954_10113"/>
<dbReference type="InterPro" id="IPR003439">
    <property type="entry name" value="ABC_transporter-like_ATP-bd"/>
</dbReference>
<dbReference type="AlphaFoldDB" id="A0A1G8MI18"/>
<dbReference type="SUPFAM" id="SSF52540">
    <property type="entry name" value="P-loop containing nucleoside triphosphate hydrolases"/>
    <property type="match status" value="2"/>
</dbReference>
<evidence type="ECO:0000256" key="9">
    <source>
        <dbReference type="ARBA" id="ARBA00023136"/>
    </source>
</evidence>
<evidence type="ECO:0000256" key="6">
    <source>
        <dbReference type="ARBA" id="ARBA00022741"/>
    </source>
</evidence>
<dbReference type="GO" id="GO:0016887">
    <property type="term" value="F:ATP hydrolysis activity"/>
    <property type="evidence" value="ECO:0007669"/>
    <property type="project" value="InterPro"/>
</dbReference>
<protein>
    <submittedName>
        <fullName evidence="11">Ribose ABC transporter ATP-binding protein</fullName>
    </submittedName>
</protein>
<dbReference type="InterPro" id="IPR027417">
    <property type="entry name" value="P-loop_NTPase"/>
</dbReference>
<evidence type="ECO:0000256" key="8">
    <source>
        <dbReference type="ARBA" id="ARBA00022967"/>
    </source>
</evidence>
<dbReference type="Proteomes" id="UP000198525">
    <property type="component" value="Unassembled WGS sequence"/>
</dbReference>
<evidence type="ECO:0000256" key="2">
    <source>
        <dbReference type="ARBA" id="ARBA00022448"/>
    </source>
</evidence>
<evidence type="ECO:0000313" key="12">
    <source>
        <dbReference type="Proteomes" id="UP000198525"/>
    </source>
</evidence>
<dbReference type="PANTHER" id="PTHR43790:SF3">
    <property type="entry name" value="D-ALLOSE IMPORT ATP-BINDING PROTEIN ALSA-RELATED"/>
    <property type="match status" value="1"/>
</dbReference>
<gene>
    <name evidence="11" type="ORF">SAMN04487954_10113</name>
</gene>
<evidence type="ECO:0000259" key="10">
    <source>
        <dbReference type="PROSITE" id="PS50893"/>
    </source>
</evidence>
<keyword evidence="2" id="KW-0813">Transport</keyword>